<protein>
    <submittedName>
        <fullName evidence="1">Uncharacterized protein</fullName>
    </submittedName>
</protein>
<accession>A0A1V2I3J0</accession>
<dbReference type="AlphaFoldDB" id="A0A1V2I3J0"/>
<evidence type="ECO:0000313" key="2">
    <source>
        <dbReference type="Proteomes" id="UP000188929"/>
    </source>
</evidence>
<keyword evidence="2" id="KW-1185">Reference proteome</keyword>
<dbReference type="EMBL" id="MOMC01000084">
    <property type="protein sequence ID" value="ONH23566.1"/>
    <property type="molecule type" value="Genomic_DNA"/>
</dbReference>
<comment type="caution">
    <text evidence="1">The sequence shown here is derived from an EMBL/GenBank/DDBJ whole genome shotgun (WGS) entry which is preliminary data.</text>
</comment>
<evidence type="ECO:0000313" key="1">
    <source>
        <dbReference type="EMBL" id="ONH23566.1"/>
    </source>
</evidence>
<name>A0A1V2I3J0_9ACTN</name>
<gene>
    <name evidence="1" type="ORF">BL253_32785</name>
</gene>
<reference evidence="2" key="1">
    <citation type="submission" date="2016-10" db="EMBL/GenBank/DDBJ databases">
        <title>Frankia sp. NRRL B-16386 Genome sequencing.</title>
        <authorList>
            <person name="Ghodhbane-Gtari F."/>
            <person name="Swanson E."/>
            <person name="Gueddou A."/>
            <person name="Hezbri K."/>
            <person name="Ktari K."/>
            <person name="Nouioui I."/>
            <person name="Morris K."/>
            <person name="Simpson S."/>
            <person name="Abebe-Akele F."/>
            <person name="Thomas K."/>
            <person name="Gtari M."/>
            <person name="Tisa L.S."/>
        </authorList>
    </citation>
    <scope>NUCLEOTIDE SEQUENCE [LARGE SCALE GENOMIC DNA]</scope>
    <source>
        <strain evidence="2">NRRL B-16386</strain>
    </source>
</reference>
<sequence length="59" mass="6832">MVALRYWNAGSILTGPLGKGVVEVFCDFHRRIWTIVSIDFNVVFCLARIKVYMPDVDWL</sequence>
<organism evidence="1 2">
    <name type="scientific">Pseudofrankia asymbiotica</name>
    <dbReference type="NCBI Taxonomy" id="1834516"/>
    <lineage>
        <taxon>Bacteria</taxon>
        <taxon>Bacillati</taxon>
        <taxon>Actinomycetota</taxon>
        <taxon>Actinomycetes</taxon>
        <taxon>Frankiales</taxon>
        <taxon>Frankiaceae</taxon>
        <taxon>Pseudofrankia</taxon>
    </lineage>
</organism>
<proteinExistence type="predicted"/>
<dbReference type="Proteomes" id="UP000188929">
    <property type="component" value="Unassembled WGS sequence"/>
</dbReference>